<sequence>METKELTSDSLNEQQLMMLRLLKKPMPEGDFIQIRRLAVKLLSKQADEAIEDWEAKNNITSDSYEQLSKKHFRSTPKH</sequence>
<evidence type="ECO:0000313" key="1">
    <source>
        <dbReference type="EMBL" id="SDT64236.1"/>
    </source>
</evidence>
<protein>
    <submittedName>
        <fullName evidence="1">Uncharacterized protein</fullName>
    </submittedName>
</protein>
<dbReference type="AlphaFoldDB" id="A0A1H2C2L1"/>
<dbReference type="OrthoDB" id="677975at2"/>
<dbReference type="RefSeq" id="WP_091378582.1">
    <property type="nucleotide sequence ID" value="NZ_LT629740.1"/>
</dbReference>
<dbReference type="Proteomes" id="UP000199679">
    <property type="component" value="Chromosome I"/>
</dbReference>
<reference evidence="1 2" key="1">
    <citation type="submission" date="2016-10" db="EMBL/GenBank/DDBJ databases">
        <authorList>
            <person name="de Groot N.N."/>
        </authorList>
    </citation>
    <scope>NUCLEOTIDE SEQUENCE [LARGE SCALE GENOMIC DNA]</scope>
    <source>
        <strain evidence="1 2">MP1X4</strain>
    </source>
</reference>
<organism evidence="1 2">
    <name type="scientific">Mucilaginibacter mallensis</name>
    <dbReference type="NCBI Taxonomy" id="652787"/>
    <lineage>
        <taxon>Bacteria</taxon>
        <taxon>Pseudomonadati</taxon>
        <taxon>Bacteroidota</taxon>
        <taxon>Sphingobacteriia</taxon>
        <taxon>Sphingobacteriales</taxon>
        <taxon>Sphingobacteriaceae</taxon>
        <taxon>Mucilaginibacter</taxon>
    </lineage>
</organism>
<accession>A0A1H2C2L1</accession>
<dbReference type="EMBL" id="LT629740">
    <property type="protein sequence ID" value="SDT64236.1"/>
    <property type="molecule type" value="Genomic_DNA"/>
</dbReference>
<proteinExistence type="predicted"/>
<gene>
    <name evidence="1" type="ORF">SAMN05216490_4533</name>
</gene>
<evidence type="ECO:0000313" key="2">
    <source>
        <dbReference type="Proteomes" id="UP000199679"/>
    </source>
</evidence>
<name>A0A1H2C2L1_MUCMA</name>
<keyword evidence="2" id="KW-1185">Reference proteome</keyword>
<dbReference type="STRING" id="652787.SAMN05216490_4533"/>